<dbReference type="OrthoDB" id="6395678at2"/>
<accession>A0A5J6WN59</accession>
<dbReference type="Pfam" id="PF00990">
    <property type="entry name" value="GGDEF"/>
    <property type="match status" value="1"/>
</dbReference>
<feature type="transmembrane region" description="Helical" evidence="3">
    <location>
        <begin position="265"/>
        <end position="283"/>
    </location>
</feature>
<feature type="domain" description="GGDEF" evidence="4">
    <location>
        <begin position="319"/>
        <end position="443"/>
    </location>
</feature>
<keyword evidence="2" id="KW-0175">Coiled coil</keyword>
<dbReference type="SUPFAM" id="SSF55073">
    <property type="entry name" value="Nucleotide cyclase"/>
    <property type="match status" value="1"/>
</dbReference>
<dbReference type="GO" id="GO:0052621">
    <property type="term" value="F:diguanylate cyclase activity"/>
    <property type="evidence" value="ECO:0007669"/>
    <property type="project" value="UniProtKB-EC"/>
</dbReference>
<dbReference type="EMBL" id="CP044399">
    <property type="protein sequence ID" value="QFI39417.1"/>
    <property type="molecule type" value="Genomic_DNA"/>
</dbReference>
<dbReference type="PANTHER" id="PTHR45138">
    <property type="entry name" value="REGULATORY COMPONENTS OF SENSORY TRANSDUCTION SYSTEM"/>
    <property type="match status" value="1"/>
</dbReference>
<name>A0A5J6WN59_MORMI</name>
<dbReference type="EC" id="2.7.7.65" evidence="1"/>
<gene>
    <name evidence="5" type="ORF">FR932_17020</name>
</gene>
<dbReference type="Gene3D" id="3.30.70.270">
    <property type="match status" value="1"/>
</dbReference>
<evidence type="ECO:0000313" key="5">
    <source>
        <dbReference type="EMBL" id="QFI39417.1"/>
    </source>
</evidence>
<dbReference type="RefSeq" id="WP_019628919.1">
    <property type="nucleotide sequence ID" value="NZ_ALOE01000014.1"/>
</dbReference>
<dbReference type="AlphaFoldDB" id="A0A5J6WN59"/>
<evidence type="ECO:0000256" key="1">
    <source>
        <dbReference type="ARBA" id="ARBA00012528"/>
    </source>
</evidence>
<keyword evidence="3" id="KW-0812">Transmembrane</keyword>
<dbReference type="PROSITE" id="PS50887">
    <property type="entry name" value="GGDEF"/>
    <property type="match status" value="1"/>
</dbReference>
<evidence type="ECO:0000259" key="4">
    <source>
        <dbReference type="PROSITE" id="PS50887"/>
    </source>
</evidence>
<dbReference type="Proteomes" id="UP000327424">
    <property type="component" value="Chromosome"/>
</dbReference>
<dbReference type="NCBIfam" id="TIGR00254">
    <property type="entry name" value="GGDEF"/>
    <property type="match status" value="1"/>
</dbReference>
<dbReference type="SMART" id="SM00267">
    <property type="entry name" value="GGDEF"/>
    <property type="match status" value="1"/>
</dbReference>
<evidence type="ECO:0000256" key="2">
    <source>
        <dbReference type="SAM" id="Coils"/>
    </source>
</evidence>
<keyword evidence="6" id="KW-1185">Reference proteome</keyword>
<keyword evidence="3" id="KW-1133">Transmembrane helix</keyword>
<dbReference type="GO" id="GO:0043709">
    <property type="term" value="P:cell adhesion involved in single-species biofilm formation"/>
    <property type="evidence" value="ECO:0007669"/>
    <property type="project" value="TreeGrafter"/>
</dbReference>
<protein>
    <recommendedName>
        <fullName evidence="1">diguanylate cyclase</fullName>
        <ecNumber evidence="1">2.7.7.65</ecNumber>
    </recommendedName>
</protein>
<dbReference type="PANTHER" id="PTHR45138:SF6">
    <property type="entry name" value="DIGUANYLATE CYCLASE DGCN"/>
    <property type="match status" value="1"/>
</dbReference>
<feature type="transmembrane region" description="Helical" evidence="3">
    <location>
        <begin position="6"/>
        <end position="27"/>
    </location>
</feature>
<dbReference type="KEGG" id="mmaa:FR932_17020"/>
<dbReference type="InterPro" id="IPR000160">
    <property type="entry name" value="GGDEF_dom"/>
</dbReference>
<organism evidence="5 6">
    <name type="scientific">Moritella marina ATCC 15381</name>
    <dbReference type="NCBI Taxonomy" id="1202962"/>
    <lineage>
        <taxon>Bacteria</taxon>
        <taxon>Pseudomonadati</taxon>
        <taxon>Pseudomonadota</taxon>
        <taxon>Gammaproteobacteria</taxon>
        <taxon>Alteromonadales</taxon>
        <taxon>Moritellaceae</taxon>
        <taxon>Moritella</taxon>
    </lineage>
</organism>
<evidence type="ECO:0000256" key="3">
    <source>
        <dbReference type="SAM" id="Phobius"/>
    </source>
</evidence>
<keyword evidence="3" id="KW-0472">Membrane</keyword>
<dbReference type="InterPro" id="IPR043128">
    <property type="entry name" value="Rev_trsase/Diguanyl_cyclase"/>
</dbReference>
<sequence>MLHSIYFAVRMFIVSVVVLTVIFHYIFSASTLKDEQSKIHQTMNELSDALLELSNIIVIAKNEKLASSTPLNRRSYIYISHADTDAAVKAEKTEHLSQYKKALDGLGFITTSSISGNFMIKDWQAHSVLYRRKLEPELVSTIFDPVRCRKLNICKTKVHKYRVSYMHEDALSGNQLFTIFKGVNDHIDIGFNFHLNNNSYFDDKTIAIMPPNTKKNQKSYVISVKYSDYPDSLLFYRSEYADIADGIIVIVQIPFLYVLDIPLKFSFILSFFIAISIFYFHFIQRITSESELHKQKSMIDTLTKAYNRRYFDYYSEATSSGVLAVIDGNKIKEINDTLGHSAGDSAIKLLASSAQEAIRDEDYLIRNGGDEFIILLNDCPTIEIATEIIEKIQNKILQKSKYKKEFREHKISFAYGLTSYSAGDQYDEIIEMADFYMYEHKNK</sequence>
<dbReference type="CDD" id="cd01949">
    <property type="entry name" value="GGDEF"/>
    <property type="match status" value="1"/>
</dbReference>
<dbReference type="InterPro" id="IPR029787">
    <property type="entry name" value="Nucleotide_cyclase"/>
</dbReference>
<dbReference type="GO" id="GO:1902201">
    <property type="term" value="P:negative regulation of bacterial-type flagellum-dependent cell motility"/>
    <property type="evidence" value="ECO:0007669"/>
    <property type="project" value="TreeGrafter"/>
</dbReference>
<dbReference type="InterPro" id="IPR050469">
    <property type="entry name" value="Diguanylate_Cyclase"/>
</dbReference>
<proteinExistence type="predicted"/>
<dbReference type="GO" id="GO:0005886">
    <property type="term" value="C:plasma membrane"/>
    <property type="evidence" value="ECO:0007669"/>
    <property type="project" value="TreeGrafter"/>
</dbReference>
<evidence type="ECO:0000313" key="6">
    <source>
        <dbReference type="Proteomes" id="UP000327424"/>
    </source>
</evidence>
<reference evidence="5 6" key="1">
    <citation type="submission" date="2019-09" db="EMBL/GenBank/DDBJ databases">
        <title>Hybrid Assembly of the complete Genome of the Deep-Sea Bacterium Moritella marina from long Nanopore and Illumina reads.</title>
        <authorList>
            <person name="Magin S."/>
            <person name="Georgoulis A."/>
            <person name="Papadimitriou K."/>
            <person name="Iliakis G."/>
            <person name="Vorgias C.E."/>
        </authorList>
    </citation>
    <scope>NUCLEOTIDE SEQUENCE [LARGE SCALE GENOMIC DNA]</scope>
    <source>
        <strain evidence="5 6">MP-1</strain>
    </source>
</reference>
<feature type="coiled-coil region" evidence="2">
    <location>
        <begin position="32"/>
        <end position="63"/>
    </location>
</feature>